<gene>
    <name evidence="1" type="ORF">CB5_LOCUS18804</name>
</gene>
<dbReference type="AlphaFoldDB" id="A0A6V7PXX7"/>
<protein>
    <submittedName>
        <fullName evidence="1">Uncharacterized protein</fullName>
    </submittedName>
</protein>
<organism evidence="1">
    <name type="scientific">Ananas comosus var. bracteatus</name>
    <name type="common">red pineapple</name>
    <dbReference type="NCBI Taxonomy" id="296719"/>
    <lineage>
        <taxon>Eukaryota</taxon>
        <taxon>Viridiplantae</taxon>
        <taxon>Streptophyta</taxon>
        <taxon>Embryophyta</taxon>
        <taxon>Tracheophyta</taxon>
        <taxon>Spermatophyta</taxon>
        <taxon>Magnoliopsida</taxon>
        <taxon>Liliopsida</taxon>
        <taxon>Poales</taxon>
        <taxon>Bromeliaceae</taxon>
        <taxon>Bromelioideae</taxon>
        <taxon>Ananas</taxon>
    </lineage>
</organism>
<dbReference type="EMBL" id="LR862153">
    <property type="protein sequence ID" value="CAD1835593.1"/>
    <property type="molecule type" value="Genomic_DNA"/>
</dbReference>
<evidence type="ECO:0000313" key="1">
    <source>
        <dbReference type="EMBL" id="CAD1835593.1"/>
    </source>
</evidence>
<reference evidence="1" key="1">
    <citation type="submission" date="2020-07" db="EMBL/GenBank/DDBJ databases">
        <authorList>
            <person name="Lin J."/>
        </authorList>
    </citation>
    <scope>NUCLEOTIDE SEQUENCE</scope>
</reference>
<sequence length="227" mass="25042">MESSRVEKEDIKIKDSKAYLWSPLSPGPDPKENFGPREPSWLFHRKSLNLQGGSGFDTLKYQGLDLIQGEDINSLRNDYRRIIVPIRVPGRAQFDTRTHRRSSVVSACRRPCSPFGALPTTVADARATRTSAKQRAQRLYRVKLATQGIVDPNGGKHDVQHETRMIMLTSTVIGVPSDRWKGDQNSKIKCWNKNTALPKQWELGLVAGGRAAGAPTGTGAAGRRGPG</sequence>
<accession>A0A6V7PXX7</accession>
<name>A0A6V7PXX7_ANACO</name>
<proteinExistence type="predicted"/>